<comment type="cofactor">
    <cofactor evidence="1 5">
        <name>pyridoxal 5'-phosphate</name>
        <dbReference type="ChEBI" id="CHEBI:597326"/>
    </cofactor>
</comment>
<comment type="caution">
    <text evidence="7">The sequence shown here is derived from an EMBL/GenBank/DDBJ whole genome shotgun (WGS) entry which is preliminary data.</text>
</comment>
<gene>
    <name evidence="7" type="ORF">C7377_0905</name>
</gene>
<comment type="similarity">
    <text evidence="2">Belongs to the beta-eliminating lyase family.</text>
</comment>
<dbReference type="InterPro" id="IPR015421">
    <property type="entry name" value="PyrdxlP-dep_Trfase_major"/>
</dbReference>
<dbReference type="CDD" id="cd00617">
    <property type="entry name" value="Tnase_like"/>
    <property type="match status" value="1"/>
</dbReference>
<dbReference type="InterPro" id="IPR011166">
    <property type="entry name" value="Beta-eliminating_lyase"/>
</dbReference>
<proteinExistence type="inferred from homology"/>
<evidence type="ECO:0000259" key="6">
    <source>
        <dbReference type="Pfam" id="PF01212"/>
    </source>
</evidence>
<evidence type="ECO:0000256" key="5">
    <source>
        <dbReference type="PIRSR" id="PIRSR611166-50"/>
    </source>
</evidence>
<keyword evidence="8" id="KW-1185">Reference proteome</keyword>
<dbReference type="Gene3D" id="3.40.640.10">
    <property type="entry name" value="Type I PLP-dependent aspartate aminotransferase-like (Major domain)"/>
    <property type="match status" value="1"/>
</dbReference>
<dbReference type="GO" id="GO:0009072">
    <property type="term" value="P:aromatic amino acid metabolic process"/>
    <property type="evidence" value="ECO:0007669"/>
    <property type="project" value="InterPro"/>
</dbReference>
<dbReference type="InterPro" id="IPR001597">
    <property type="entry name" value="ArAA_b-elim_lyase/Thr_aldolase"/>
</dbReference>
<dbReference type="PIRSF" id="PIRSF001386">
    <property type="entry name" value="Trpase"/>
    <property type="match status" value="1"/>
</dbReference>
<evidence type="ECO:0000313" key="8">
    <source>
        <dbReference type="Proteomes" id="UP000251835"/>
    </source>
</evidence>
<reference evidence="7 8" key="1">
    <citation type="submission" date="2018-05" db="EMBL/GenBank/DDBJ databases">
        <title>Genomic Encyclopedia of Type Strains, Phase IV (KMG-IV): sequencing the most valuable type-strain genomes for metagenomic binning, comparative biology and taxonomic classification.</title>
        <authorList>
            <person name="Goeker M."/>
        </authorList>
    </citation>
    <scope>NUCLEOTIDE SEQUENCE [LARGE SCALE GENOMIC DNA]</scope>
    <source>
        <strain evidence="7 8">DSM 28579</strain>
    </source>
</reference>
<keyword evidence="4" id="KW-0456">Lyase</keyword>
<dbReference type="Pfam" id="PF01212">
    <property type="entry name" value="Beta_elim_lyase"/>
    <property type="match status" value="1"/>
</dbReference>
<dbReference type="PANTHER" id="PTHR32325">
    <property type="entry name" value="BETA-ELIMINATING LYASE-LIKE PROTEIN-RELATED"/>
    <property type="match status" value="1"/>
</dbReference>
<name>A0A7L4US21_BALHA</name>
<feature type="modified residue" description="N6-(pyridoxal phosphate)lysine" evidence="5">
    <location>
        <position position="294"/>
    </location>
</feature>
<protein>
    <submittedName>
        <fullName evidence="7">Tryptophanase</fullName>
    </submittedName>
</protein>
<evidence type="ECO:0000256" key="2">
    <source>
        <dbReference type="ARBA" id="ARBA00009721"/>
    </source>
</evidence>
<keyword evidence="3 5" id="KW-0663">Pyridoxal phosphate</keyword>
<dbReference type="GO" id="GO:0016830">
    <property type="term" value="F:carbon-carbon lyase activity"/>
    <property type="evidence" value="ECO:0007669"/>
    <property type="project" value="InterPro"/>
</dbReference>
<dbReference type="EMBL" id="QENZ01000003">
    <property type="protein sequence ID" value="PVX52578.1"/>
    <property type="molecule type" value="Genomic_DNA"/>
</dbReference>
<evidence type="ECO:0000256" key="3">
    <source>
        <dbReference type="ARBA" id="ARBA00022898"/>
    </source>
</evidence>
<accession>A0A7L4US21</accession>
<dbReference type="InterPro" id="IPR015424">
    <property type="entry name" value="PyrdxlP-dep_Trfase"/>
</dbReference>
<dbReference type="InterPro" id="IPR015422">
    <property type="entry name" value="PyrdxlP-dep_Trfase_small"/>
</dbReference>
<dbReference type="SUPFAM" id="SSF53383">
    <property type="entry name" value="PLP-dependent transferases"/>
    <property type="match status" value="1"/>
</dbReference>
<dbReference type="NCBIfam" id="NF009709">
    <property type="entry name" value="PRK13238.1"/>
    <property type="match status" value="1"/>
</dbReference>
<sequence length="495" mass="56483">MHGRKNVSAIHVNKHVYNIIEYTFIIFVENLKKNISMKLPFAETFRIKTVEQIYQSTREERERWIEQADYNLFNLKSSQVFIDLLTDSGTGSMSDKQWGEMMLGDESYAGSSSFEKLKETVQSITGYEHFLPTHQGRAAENVLFSALIKKGDIIPGNSHFDTTKGHIEFRDAKAIDCTIDEAFDIDNLHPFKGNIDLEKLEEVYKTYPKEKIPFCLITITCNSSGGQPVSMENIKAVRELSNKYGIRVLFDAARFAENAYFVKIREEGFADQSIKEIAKEAFSYGDGMTISAKKDGLVNMGGFIALREEELWRKAMSFCIMYEGYVTYGGMSGRDMGALAQGLKESTEFDYLKTRIGQVEYLGEKLKEYGIPIQKPVGGHAIFVDALAVLPNVPREHYVAQTLAIELYKEAGIRGVEIGTLLADRDPETRKDRFPKLELLRLAMPRRTYTQNHMDYIAVGLKNLYDRREEITTGYEISWEADILRHFTVKLKPVE</sequence>
<dbReference type="Proteomes" id="UP000251835">
    <property type="component" value="Unassembled WGS sequence"/>
</dbReference>
<evidence type="ECO:0000256" key="1">
    <source>
        <dbReference type="ARBA" id="ARBA00001933"/>
    </source>
</evidence>
<evidence type="ECO:0000256" key="4">
    <source>
        <dbReference type="ARBA" id="ARBA00023239"/>
    </source>
</evidence>
<dbReference type="Gene3D" id="3.90.1150.10">
    <property type="entry name" value="Aspartate Aminotransferase, domain 1"/>
    <property type="match status" value="1"/>
</dbReference>
<evidence type="ECO:0000313" key="7">
    <source>
        <dbReference type="EMBL" id="PVX52578.1"/>
    </source>
</evidence>
<organism evidence="7 8">
    <name type="scientific">Balneicella halophila</name>
    <dbReference type="NCBI Taxonomy" id="1537566"/>
    <lineage>
        <taxon>Bacteria</taxon>
        <taxon>Pseudomonadati</taxon>
        <taxon>Bacteroidota</taxon>
        <taxon>Bacteroidia</taxon>
        <taxon>Bacteroidales</taxon>
        <taxon>Balneicellaceae</taxon>
        <taxon>Balneicella</taxon>
    </lineage>
</organism>
<dbReference type="PANTHER" id="PTHR32325:SF4">
    <property type="entry name" value="TRYPTOPHANASE"/>
    <property type="match status" value="1"/>
</dbReference>
<feature type="domain" description="Aromatic amino acid beta-eliminating lyase/threonine aldolase" evidence="6">
    <location>
        <begin position="83"/>
        <end position="458"/>
    </location>
</feature>
<dbReference type="AlphaFoldDB" id="A0A7L4US21"/>